<dbReference type="SUPFAM" id="SSF56281">
    <property type="entry name" value="Metallo-hydrolase/oxidoreductase"/>
    <property type="match status" value="1"/>
</dbReference>
<proteinExistence type="predicted"/>
<evidence type="ECO:0000256" key="6">
    <source>
        <dbReference type="SAM" id="Phobius"/>
    </source>
</evidence>
<name>A0A4R6UB41_9GAMM</name>
<dbReference type="NCBIfam" id="TIGR00361">
    <property type="entry name" value="ComEC_Rec2"/>
    <property type="match status" value="1"/>
</dbReference>
<dbReference type="Pfam" id="PF13567">
    <property type="entry name" value="DUF4131"/>
    <property type="match status" value="1"/>
</dbReference>
<sequence length="746" mass="82328">MGLYALAFSSGVLILRFLPAVPPSWLLLLLGGGAIAFLLLRQQWVRWLAAAMLGLCWSGWHATTLLEQRLEINRDGQTLWLEGRIAGLPQWQSEAGWQVVRFELEEASSRRVTLPPRLRLSWRDPPPLRAGERWRLAVRLKQPDGLLNPHGFDYLQWLTARRIGATGTVKAGEWQADGNGVDAWRERLRERLLTMLPDNPAAGGVLALSLGDGSVLSRTQWQKLQDSGTVHLFVISGQHISLVAGLGYGLVVLLVRLGLWPMRVPWLPAACALALGGAFAYGALAGFAVPVQRALIMVTVVLLWRMSYRPLSSWKPWSLALAAVLVLDPLVMLQPGFWLSFAAVAVLLLVFAGRLGRWRWWQMLSRAQWAAAIGLLPLLLASGLPISWVGPVANAVAVPFVSFVVLPLVLLGMLLIGWPVLAVPVLQLAAYLLSALWHALDWLVQGWPAWQSAVPESWILLLTGLAVFLLLLPGALRPWWLALMLLTPLAWPPAGDAVPAGQARIWLLDVGQGQAIVIQTARHALLYDAGPSIAGMDAGETIVVPFLRGERIRHLNRLILSHADADHAGGATAVLRHVTVERLVSGEPGRHGELQAESCSNTGWEWDAVRFRQWQQEAAEDSNAASCVLWVEAADERFLVTGDLDVAGERALLGAWPELQADWLVAGHHGSRTSTAQFWLQHLQPHTVLISRGRHNSYGHPHPLVLARIEYNSMQLYDTAVDKAIRIQLGAHAPLWSMAQQQRFWR</sequence>
<feature type="transmembrane region" description="Helical" evidence="6">
    <location>
        <begin position="316"/>
        <end position="332"/>
    </location>
</feature>
<dbReference type="Pfam" id="PF00753">
    <property type="entry name" value="Lactamase_B"/>
    <property type="match status" value="1"/>
</dbReference>
<evidence type="ECO:0000313" key="8">
    <source>
        <dbReference type="EMBL" id="TDQ40284.1"/>
    </source>
</evidence>
<dbReference type="InterPro" id="IPR004797">
    <property type="entry name" value="Competence_ComEC/Rec2"/>
</dbReference>
<evidence type="ECO:0000256" key="5">
    <source>
        <dbReference type="ARBA" id="ARBA00023136"/>
    </source>
</evidence>
<feature type="transmembrane region" description="Helical" evidence="6">
    <location>
        <begin position="418"/>
        <end position="437"/>
    </location>
</feature>
<comment type="subcellular location">
    <subcellularLocation>
        <location evidence="1">Cell membrane</location>
        <topology evidence="1">Multi-pass membrane protein</topology>
    </subcellularLocation>
</comment>
<dbReference type="PANTHER" id="PTHR30619:SF1">
    <property type="entry name" value="RECOMBINATION PROTEIN 2"/>
    <property type="match status" value="1"/>
</dbReference>
<dbReference type="GO" id="GO:0005886">
    <property type="term" value="C:plasma membrane"/>
    <property type="evidence" value="ECO:0007669"/>
    <property type="project" value="UniProtKB-SubCell"/>
</dbReference>
<keyword evidence="5 6" id="KW-0472">Membrane</keyword>
<keyword evidence="9" id="KW-1185">Reference proteome</keyword>
<evidence type="ECO:0000259" key="7">
    <source>
        <dbReference type="SMART" id="SM00849"/>
    </source>
</evidence>
<dbReference type="AlphaFoldDB" id="A0A4R6UB41"/>
<feature type="transmembrane region" description="Helical" evidence="6">
    <location>
        <begin position="240"/>
        <end position="259"/>
    </location>
</feature>
<gene>
    <name evidence="8" type="ORF">DFQ45_101419</name>
</gene>
<feature type="transmembrane region" description="Helical" evidence="6">
    <location>
        <begin position="392"/>
        <end position="411"/>
    </location>
</feature>
<dbReference type="InterPro" id="IPR004477">
    <property type="entry name" value="ComEC_N"/>
</dbReference>
<feature type="domain" description="Metallo-beta-lactamase" evidence="7">
    <location>
        <begin position="512"/>
        <end position="694"/>
    </location>
</feature>
<evidence type="ECO:0000256" key="4">
    <source>
        <dbReference type="ARBA" id="ARBA00022989"/>
    </source>
</evidence>
<evidence type="ECO:0000256" key="2">
    <source>
        <dbReference type="ARBA" id="ARBA00022475"/>
    </source>
</evidence>
<dbReference type="PANTHER" id="PTHR30619">
    <property type="entry name" value="DNA INTERNALIZATION/COMPETENCE PROTEIN COMEC/REC2"/>
    <property type="match status" value="1"/>
</dbReference>
<evidence type="ECO:0000256" key="3">
    <source>
        <dbReference type="ARBA" id="ARBA00022692"/>
    </source>
</evidence>
<dbReference type="InterPro" id="IPR052159">
    <property type="entry name" value="Competence_DNA_uptake"/>
</dbReference>
<feature type="transmembrane region" description="Helical" evidence="6">
    <location>
        <begin position="279"/>
        <end position="304"/>
    </location>
</feature>
<dbReference type="RefSeq" id="WP_133539599.1">
    <property type="nucleotide sequence ID" value="NZ_SNYK01000001.1"/>
</dbReference>
<evidence type="ECO:0000313" key="9">
    <source>
        <dbReference type="Proteomes" id="UP000294575"/>
    </source>
</evidence>
<reference evidence="8 9" key="1">
    <citation type="submission" date="2019-03" db="EMBL/GenBank/DDBJ databases">
        <title>Genomic Encyclopedia of Type Strains, Phase IV (KMG-IV): sequencing the most valuable type-strain genomes for metagenomic binning, comparative biology and taxonomic classification.</title>
        <authorList>
            <person name="Goeker M."/>
        </authorList>
    </citation>
    <scope>NUCLEOTIDE SEQUENCE [LARGE SCALE GENOMIC DNA]</scope>
    <source>
        <strain evidence="8 9">DSM 28679</strain>
    </source>
</reference>
<feature type="transmembrane region" description="Helical" evidence="6">
    <location>
        <begin position="338"/>
        <end position="355"/>
    </location>
</feature>
<dbReference type="NCBIfam" id="TIGR00360">
    <property type="entry name" value="ComEC_N-term"/>
    <property type="match status" value="1"/>
</dbReference>
<dbReference type="EMBL" id="SNYK01000001">
    <property type="protein sequence ID" value="TDQ40284.1"/>
    <property type="molecule type" value="Genomic_DNA"/>
</dbReference>
<feature type="transmembrane region" description="Helical" evidence="6">
    <location>
        <begin position="457"/>
        <end position="476"/>
    </location>
</feature>
<evidence type="ECO:0000256" key="1">
    <source>
        <dbReference type="ARBA" id="ARBA00004651"/>
    </source>
</evidence>
<dbReference type="InterPro" id="IPR035681">
    <property type="entry name" value="ComA-like_MBL"/>
</dbReference>
<protein>
    <submittedName>
        <fullName evidence="8">Competence protein ComEC</fullName>
    </submittedName>
</protein>
<dbReference type="InterPro" id="IPR001279">
    <property type="entry name" value="Metallo-B-lactamas"/>
</dbReference>
<feature type="transmembrane region" description="Helical" evidence="6">
    <location>
        <begin position="20"/>
        <end position="40"/>
    </location>
</feature>
<dbReference type="GO" id="GO:0030420">
    <property type="term" value="P:establishment of competence for transformation"/>
    <property type="evidence" value="ECO:0007669"/>
    <property type="project" value="InterPro"/>
</dbReference>
<keyword evidence="2" id="KW-1003">Cell membrane</keyword>
<comment type="caution">
    <text evidence="8">The sequence shown here is derived from an EMBL/GenBank/DDBJ whole genome shotgun (WGS) entry which is preliminary data.</text>
</comment>
<keyword evidence="3 6" id="KW-0812">Transmembrane</keyword>
<feature type="transmembrane region" description="Helical" evidence="6">
    <location>
        <begin position="367"/>
        <end position="386"/>
    </location>
</feature>
<dbReference type="InterPro" id="IPR036866">
    <property type="entry name" value="RibonucZ/Hydroxyglut_hydro"/>
</dbReference>
<accession>A0A4R6UB41</accession>
<dbReference type="SMART" id="SM00849">
    <property type="entry name" value="Lactamase_B"/>
    <property type="match status" value="1"/>
</dbReference>
<dbReference type="InterPro" id="IPR025405">
    <property type="entry name" value="DUF4131"/>
</dbReference>
<keyword evidence="4 6" id="KW-1133">Transmembrane helix</keyword>
<dbReference type="Gene3D" id="3.60.15.10">
    <property type="entry name" value="Ribonuclease Z/Hydroxyacylglutathione hydrolase-like"/>
    <property type="match status" value="1"/>
</dbReference>
<dbReference type="CDD" id="cd07731">
    <property type="entry name" value="ComA-like_MBL-fold"/>
    <property type="match status" value="1"/>
</dbReference>
<dbReference type="Proteomes" id="UP000294575">
    <property type="component" value="Unassembled WGS sequence"/>
</dbReference>
<dbReference type="Pfam" id="PF03772">
    <property type="entry name" value="Competence"/>
    <property type="match status" value="1"/>
</dbReference>
<organism evidence="8 9">
    <name type="scientific">Thiopseudomonas denitrificans</name>
    <dbReference type="NCBI Taxonomy" id="1501432"/>
    <lineage>
        <taxon>Bacteria</taxon>
        <taxon>Pseudomonadati</taxon>
        <taxon>Pseudomonadota</taxon>
        <taxon>Gammaproteobacteria</taxon>
        <taxon>Pseudomonadales</taxon>
        <taxon>Pseudomonadaceae</taxon>
        <taxon>Thiopseudomonas</taxon>
    </lineage>
</organism>
<dbReference type="OrthoDB" id="9761531at2"/>